<organism evidence="2">
    <name type="scientific">Emiliania huxleyi</name>
    <name type="common">Coccolithophore</name>
    <name type="synonym">Pontosphaera huxleyi</name>
    <dbReference type="NCBI Taxonomy" id="2903"/>
    <lineage>
        <taxon>Eukaryota</taxon>
        <taxon>Haptista</taxon>
        <taxon>Haptophyta</taxon>
        <taxon>Prymnesiophyceae</taxon>
        <taxon>Isochrysidales</taxon>
        <taxon>Noelaerhabdaceae</taxon>
        <taxon>Emiliania</taxon>
    </lineage>
</organism>
<evidence type="ECO:0000256" key="1">
    <source>
        <dbReference type="SAM" id="SignalP"/>
    </source>
</evidence>
<reference evidence="2" key="1">
    <citation type="submission" date="2021-01" db="EMBL/GenBank/DDBJ databases">
        <authorList>
            <person name="Corre E."/>
            <person name="Pelletier E."/>
            <person name="Niang G."/>
            <person name="Scheremetjew M."/>
            <person name="Finn R."/>
            <person name="Kale V."/>
            <person name="Holt S."/>
            <person name="Cochrane G."/>
            <person name="Meng A."/>
            <person name="Brown T."/>
            <person name="Cohen L."/>
        </authorList>
    </citation>
    <scope>NUCLEOTIDE SEQUENCE</scope>
    <source>
        <strain evidence="2">379</strain>
    </source>
</reference>
<dbReference type="AlphaFoldDB" id="A0A7S3WCK6"/>
<evidence type="ECO:0000313" key="2">
    <source>
        <dbReference type="EMBL" id="CAE0547628.1"/>
    </source>
</evidence>
<sequence>MWPLLQALGALLVLFGIFTHARRLSASLSDDVDLLPRGAALLDPSHAQHAAIVRLPSFLSAAEIGVLEVAASDHRSSHPDSGFTLYLQSGGLSASVDAIVQRIHEQVRRIDVESWGLNAVHDLEGVAGARFSASGSSSESDASADSGGSSSCSASYSVDGSMRARTVEFHEYGSGKRQVCASHCDHGSLFTADVMLSCTGDFTGGRFSTTTARRG</sequence>
<feature type="signal peptide" evidence="1">
    <location>
        <begin position="1"/>
        <end position="21"/>
    </location>
</feature>
<protein>
    <submittedName>
        <fullName evidence="2">Uncharacterized protein</fullName>
    </submittedName>
</protein>
<accession>A0A7S3WCK6</accession>
<proteinExistence type="predicted"/>
<name>A0A7S3WCK6_EMIHU</name>
<gene>
    <name evidence="2" type="ORF">EHUX00137_LOCUS16339</name>
</gene>
<feature type="chain" id="PRO_5031002408" evidence="1">
    <location>
        <begin position="22"/>
        <end position="215"/>
    </location>
</feature>
<keyword evidence="1" id="KW-0732">Signal</keyword>
<dbReference type="EMBL" id="HBIR01021459">
    <property type="protein sequence ID" value="CAE0547628.1"/>
    <property type="molecule type" value="Transcribed_RNA"/>
</dbReference>